<evidence type="ECO:0000313" key="3">
    <source>
        <dbReference type="Proteomes" id="UP001152049"/>
    </source>
</evidence>
<feature type="domain" description="Glycosyl transferase CAP10" evidence="1">
    <location>
        <begin position="210"/>
        <end position="470"/>
    </location>
</feature>
<dbReference type="PANTHER" id="PTHR12203:SF61">
    <property type="entry name" value="CAPSULE PROTEIN"/>
    <property type="match status" value="1"/>
</dbReference>
<evidence type="ECO:0000259" key="1">
    <source>
        <dbReference type="SMART" id="SM00672"/>
    </source>
</evidence>
<dbReference type="Proteomes" id="UP001152049">
    <property type="component" value="Unassembled WGS sequence"/>
</dbReference>
<gene>
    <name evidence="2" type="ORF">NW762_006328</name>
</gene>
<dbReference type="InterPro" id="IPR006598">
    <property type="entry name" value="CAP10"/>
</dbReference>
<proteinExistence type="predicted"/>
<comment type="caution">
    <text evidence="2">The sequence shown here is derived from an EMBL/GenBank/DDBJ whole genome shotgun (WGS) entry which is preliminary data.</text>
</comment>
<dbReference type="OrthoDB" id="202415at2759"/>
<dbReference type="AlphaFoldDB" id="A0A9W8VHW3"/>
<dbReference type="InterPro" id="IPR051091">
    <property type="entry name" value="O-Glucosyltr/Glycosyltrsf_90"/>
</dbReference>
<organism evidence="2 3">
    <name type="scientific">Fusarium torreyae</name>
    <dbReference type="NCBI Taxonomy" id="1237075"/>
    <lineage>
        <taxon>Eukaryota</taxon>
        <taxon>Fungi</taxon>
        <taxon>Dikarya</taxon>
        <taxon>Ascomycota</taxon>
        <taxon>Pezizomycotina</taxon>
        <taxon>Sordariomycetes</taxon>
        <taxon>Hypocreomycetidae</taxon>
        <taxon>Hypocreales</taxon>
        <taxon>Nectriaceae</taxon>
        <taxon>Fusarium</taxon>
    </lineage>
</organism>
<evidence type="ECO:0000313" key="2">
    <source>
        <dbReference type="EMBL" id="KAJ4263509.1"/>
    </source>
</evidence>
<reference evidence="2" key="1">
    <citation type="submission" date="2022-09" db="EMBL/GenBank/DDBJ databases">
        <title>Fusarium specimens isolated from Avocado Roots.</title>
        <authorList>
            <person name="Stajich J."/>
            <person name="Roper C."/>
            <person name="Heimlech-Rivalta G."/>
        </authorList>
    </citation>
    <scope>NUCLEOTIDE SEQUENCE</scope>
    <source>
        <strain evidence="2">CF00136</strain>
    </source>
</reference>
<protein>
    <recommendedName>
        <fullName evidence="1">Glycosyl transferase CAP10 domain-containing protein</fullName>
    </recommendedName>
</protein>
<dbReference type="PANTHER" id="PTHR12203">
    <property type="entry name" value="KDEL LYS-ASP-GLU-LEU CONTAINING - RELATED"/>
    <property type="match status" value="1"/>
</dbReference>
<sequence length="474" mass="55355">MLKRQSQTYSDAVNEYRRRYKLDPPPGYEAWFEFARKHHSPIIDEFDVIYDSISPFWKISGKEFLESMNKLYKTPQSETWLCEFSGKDARTKCHHPNRTYDRHYSYLFEELLWNLPGVLPNVKFLINHFDEPRVIVSPQSQDKKFQLTDMSRKSTWNALTSVCAQSQHKAREAHSETAVETYGLPFVRNHFSESNLCRHSEYSTLHASFICPKTFHLIQGLAPVMSTGAFSTMGDILIPSPAYVELEFQYNHTQDVPWSQKKNKLYWTGSTTGGYAMDDQWQNYQRQRLVNLAQNLGQQQHSYLRKKDALISRVKSRFMNSRLFDVAFTRIFQCDSKYCRDQSTYFNVKSWADKDAAFGSKLAFDLDGNGISGRYYKLLASNSLPLKQTLFREWHDERLMPWVHYVPVSQSLEELPELVSYLTSTEAGQKVAEEIAQRGRDLMSNAVREVDMTIYTYRLMLEIARLQDPARKAI</sequence>
<keyword evidence="3" id="KW-1185">Reference proteome</keyword>
<dbReference type="SMART" id="SM00672">
    <property type="entry name" value="CAP10"/>
    <property type="match status" value="1"/>
</dbReference>
<accession>A0A9W8VHW3</accession>
<name>A0A9W8VHW3_9HYPO</name>
<dbReference type="EMBL" id="JAOQAZ010000010">
    <property type="protein sequence ID" value="KAJ4263509.1"/>
    <property type="molecule type" value="Genomic_DNA"/>
</dbReference>
<dbReference type="Pfam" id="PF05686">
    <property type="entry name" value="Glyco_transf_90"/>
    <property type="match status" value="1"/>
</dbReference>